<dbReference type="Proteomes" id="UP000242254">
    <property type="component" value="Unassembled WGS sequence"/>
</dbReference>
<evidence type="ECO:0000313" key="3">
    <source>
        <dbReference type="Proteomes" id="UP000242254"/>
    </source>
</evidence>
<gene>
    <name evidence="2" type="ORF">RHIMIDRAFT_91853</name>
</gene>
<accession>A0A2G4T3T3</accession>
<reference evidence="2 3" key="1">
    <citation type="journal article" date="2016" name="Proc. Natl. Acad. Sci. U.S.A.">
        <title>Lipid metabolic changes in an early divergent fungus govern the establishment of a mutualistic symbiosis with endobacteria.</title>
        <authorList>
            <person name="Lastovetsky O.A."/>
            <person name="Gaspar M.L."/>
            <person name="Mondo S.J."/>
            <person name="LaButti K.M."/>
            <person name="Sandor L."/>
            <person name="Grigoriev I.V."/>
            <person name="Henry S.A."/>
            <person name="Pawlowska T.E."/>
        </authorList>
    </citation>
    <scope>NUCLEOTIDE SEQUENCE [LARGE SCALE GENOMIC DNA]</scope>
    <source>
        <strain evidence="2 3">ATCC 52813</strain>
    </source>
</reference>
<proteinExistence type="predicted"/>
<protein>
    <recommendedName>
        <fullName evidence="4">Reverse transcriptase domain-containing protein</fullName>
    </recommendedName>
</protein>
<evidence type="ECO:0008006" key="4">
    <source>
        <dbReference type="Google" id="ProtNLM"/>
    </source>
</evidence>
<dbReference type="GeneID" id="35446857"/>
<name>A0A2G4T3T3_RHIZD</name>
<keyword evidence="1" id="KW-1133">Transmembrane helix</keyword>
<keyword evidence="3" id="KW-1185">Reference proteome</keyword>
<dbReference type="RefSeq" id="XP_023469389.1">
    <property type="nucleotide sequence ID" value="XM_023615869.1"/>
</dbReference>
<dbReference type="STRING" id="1340429.A0A2G4T3T3"/>
<evidence type="ECO:0000313" key="2">
    <source>
        <dbReference type="EMBL" id="PHZ15681.1"/>
    </source>
</evidence>
<feature type="transmembrane region" description="Helical" evidence="1">
    <location>
        <begin position="49"/>
        <end position="68"/>
    </location>
</feature>
<organism evidence="2 3">
    <name type="scientific">Rhizopus microsporus ATCC 52813</name>
    <dbReference type="NCBI Taxonomy" id="1340429"/>
    <lineage>
        <taxon>Eukaryota</taxon>
        <taxon>Fungi</taxon>
        <taxon>Fungi incertae sedis</taxon>
        <taxon>Mucoromycota</taxon>
        <taxon>Mucoromycotina</taxon>
        <taxon>Mucoromycetes</taxon>
        <taxon>Mucorales</taxon>
        <taxon>Mucorineae</taxon>
        <taxon>Rhizopodaceae</taxon>
        <taxon>Rhizopus</taxon>
    </lineage>
</organism>
<dbReference type="AlphaFoldDB" id="A0A2G4T3T3"/>
<dbReference type="EMBL" id="KZ303844">
    <property type="protein sequence ID" value="PHZ15681.1"/>
    <property type="molecule type" value="Genomic_DNA"/>
</dbReference>
<feature type="non-terminal residue" evidence="2">
    <location>
        <position position="92"/>
    </location>
</feature>
<keyword evidence="1" id="KW-0812">Transmembrane</keyword>
<evidence type="ECO:0000256" key="1">
    <source>
        <dbReference type="SAM" id="Phobius"/>
    </source>
</evidence>
<sequence>MQGKSIADSGLLAQITIKQASFWSPSEVDLLCNQEEAYDRVHPVYLRSVLQTFGLPSVFISAVCSLFFSTTMKANVNGYSSSPIQLGRGLRQ</sequence>
<keyword evidence="1" id="KW-0472">Membrane</keyword>